<protein>
    <submittedName>
        <fullName evidence="1">Uncharacterized protein</fullName>
    </submittedName>
</protein>
<dbReference type="EMBL" id="JXBC01000007">
    <property type="protein sequence ID" value="KIU09835.1"/>
    <property type="molecule type" value="Genomic_DNA"/>
</dbReference>
<sequence length="85" mass="9989">MVEIEGETDSIDFLCEKAIEKFEKKIIPVQNYLGMADAAKYIGKYLQWVKNRHERGAFPKPDAYYGDNRPLWRKATIDEFKSNMK</sequence>
<name>A0A0D1KM07_BACIU</name>
<organism evidence="1 2">
    <name type="scientific">Bacillus subtilis</name>
    <dbReference type="NCBI Taxonomy" id="1423"/>
    <lineage>
        <taxon>Bacteria</taxon>
        <taxon>Bacillati</taxon>
        <taxon>Bacillota</taxon>
        <taxon>Bacilli</taxon>
        <taxon>Bacillales</taxon>
        <taxon>Bacillaceae</taxon>
        <taxon>Bacillus</taxon>
    </lineage>
</organism>
<gene>
    <name evidence="1" type="ORF">SC09_contig10orf00003</name>
</gene>
<evidence type="ECO:0000313" key="2">
    <source>
        <dbReference type="Proteomes" id="UP000032247"/>
    </source>
</evidence>
<dbReference type="AlphaFoldDB" id="A0A0D1KM07"/>
<reference evidence="1 2" key="1">
    <citation type="submission" date="2014-12" db="EMBL/GenBank/DDBJ databases">
        <title>Comparative genome analysis of Bacillus coagulans HM-08, Clostridium butyricum HM-68, Bacillus subtilis HM-66 and Bacillus licheniformis BL-09.</title>
        <authorList>
            <person name="Zhang H."/>
        </authorList>
    </citation>
    <scope>NUCLEOTIDE SEQUENCE [LARGE SCALE GENOMIC DNA]</scope>
    <source>
        <strain evidence="1 2">HM-66</strain>
    </source>
</reference>
<accession>A0A0D1KM07</accession>
<dbReference type="Proteomes" id="UP000032247">
    <property type="component" value="Unassembled WGS sequence"/>
</dbReference>
<comment type="caution">
    <text evidence="1">The sequence shown here is derived from an EMBL/GenBank/DDBJ whole genome shotgun (WGS) entry which is preliminary data.</text>
</comment>
<dbReference type="PATRIC" id="fig|1423.173.peg.3684"/>
<proteinExistence type="predicted"/>
<evidence type="ECO:0000313" key="1">
    <source>
        <dbReference type="EMBL" id="KIU09835.1"/>
    </source>
</evidence>